<evidence type="ECO:0000256" key="1">
    <source>
        <dbReference type="ARBA" id="ARBA00023015"/>
    </source>
</evidence>
<name>A0A542YGB8_9MICO</name>
<evidence type="ECO:0000256" key="2">
    <source>
        <dbReference type="ARBA" id="ARBA00023125"/>
    </source>
</evidence>
<comment type="caution">
    <text evidence="5">The sequence shown here is derived from an EMBL/GenBank/DDBJ whole genome shotgun (WGS) entry which is preliminary data.</text>
</comment>
<dbReference type="Gene3D" id="1.10.10.10">
    <property type="entry name" value="Winged helix-like DNA-binding domain superfamily/Winged helix DNA-binding domain"/>
    <property type="match status" value="1"/>
</dbReference>
<dbReference type="Gene3D" id="1.20.120.530">
    <property type="entry name" value="GntR ligand-binding domain-like"/>
    <property type="match status" value="1"/>
</dbReference>
<proteinExistence type="predicted"/>
<dbReference type="PANTHER" id="PTHR43537">
    <property type="entry name" value="TRANSCRIPTIONAL REGULATOR, GNTR FAMILY"/>
    <property type="match status" value="1"/>
</dbReference>
<keyword evidence="1" id="KW-0805">Transcription regulation</keyword>
<keyword evidence="2" id="KW-0238">DNA-binding</keyword>
<organism evidence="5 6">
    <name type="scientific">Homoserinimonas aerilata</name>
    <dbReference type="NCBI Taxonomy" id="1162970"/>
    <lineage>
        <taxon>Bacteria</taxon>
        <taxon>Bacillati</taxon>
        <taxon>Actinomycetota</taxon>
        <taxon>Actinomycetes</taxon>
        <taxon>Micrococcales</taxon>
        <taxon>Microbacteriaceae</taxon>
        <taxon>Homoserinimonas</taxon>
    </lineage>
</organism>
<keyword evidence="6" id="KW-1185">Reference proteome</keyword>
<evidence type="ECO:0000259" key="4">
    <source>
        <dbReference type="PROSITE" id="PS50949"/>
    </source>
</evidence>
<evidence type="ECO:0000256" key="3">
    <source>
        <dbReference type="ARBA" id="ARBA00023163"/>
    </source>
</evidence>
<dbReference type="CDD" id="cd07377">
    <property type="entry name" value="WHTH_GntR"/>
    <property type="match status" value="1"/>
</dbReference>
<dbReference type="SUPFAM" id="SSF46785">
    <property type="entry name" value="Winged helix' DNA-binding domain"/>
    <property type="match status" value="1"/>
</dbReference>
<dbReference type="GO" id="GO:0003677">
    <property type="term" value="F:DNA binding"/>
    <property type="evidence" value="ECO:0007669"/>
    <property type="project" value="UniProtKB-KW"/>
</dbReference>
<dbReference type="Proteomes" id="UP000317998">
    <property type="component" value="Unassembled WGS sequence"/>
</dbReference>
<keyword evidence="3" id="KW-0804">Transcription</keyword>
<dbReference type="GO" id="GO:0003700">
    <property type="term" value="F:DNA-binding transcription factor activity"/>
    <property type="evidence" value="ECO:0007669"/>
    <property type="project" value="InterPro"/>
</dbReference>
<gene>
    <name evidence="5" type="ORF">FB562_0186</name>
</gene>
<sequence length="221" mass="23995">MSGHVYDSIKERLLDGDYPAGSRVSVEALRAEFTVSKQPIMEALRQLAADGIVEILPQIGCVVVGYSPRDVEDFFEIFAAFEGALAGAAAQRRTPRDVEGLQRVLDSVTARSNRAGHDESATYRRENREFHAAIHRIVASPIMADSSRRLWDLSDFLINTTGTPLPLSYVTSERHREHGEIVKAIADGDAGKARALMEAHIRETPKHIAGGATTASAASAS</sequence>
<dbReference type="EMBL" id="VFOM01000001">
    <property type="protein sequence ID" value="TQL47138.1"/>
    <property type="molecule type" value="Genomic_DNA"/>
</dbReference>
<protein>
    <submittedName>
        <fullName evidence="5">GntR family transcriptional regulator</fullName>
    </submittedName>
</protein>
<feature type="domain" description="HTH gntR-type" evidence="4">
    <location>
        <begin position="1"/>
        <end position="66"/>
    </location>
</feature>
<accession>A0A542YGB8</accession>
<dbReference type="Pfam" id="PF00392">
    <property type="entry name" value="GntR"/>
    <property type="match status" value="1"/>
</dbReference>
<dbReference type="AlphaFoldDB" id="A0A542YGB8"/>
<dbReference type="PROSITE" id="PS50949">
    <property type="entry name" value="HTH_GNTR"/>
    <property type="match status" value="1"/>
</dbReference>
<dbReference type="PANTHER" id="PTHR43537:SF24">
    <property type="entry name" value="GLUCONATE OPERON TRANSCRIPTIONAL REPRESSOR"/>
    <property type="match status" value="1"/>
</dbReference>
<dbReference type="SUPFAM" id="SSF48008">
    <property type="entry name" value="GntR ligand-binding domain-like"/>
    <property type="match status" value="1"/>
</dbReference>
<dbReference type="SMART" id="SM00895">
    <property type="entry name" value="FCD"/>
    <property type="match status" value="1"/>
</dbReference>
<dbReference type="SMART" id="SM00345">
    <property type="entry name" value="HTH_GNTR"/>
    <property type="match status" value="1"/>
</dbReference>
<dbReference type="InterPro" id="IPR036390">
    <property type="entry name" value="WH_DNA-bd_sf"/>
</dbReference>
<dbReference type="InterPro" id="IPR036388">
    <property type="entry name" value="WH-like_DNA-bd_sf"/>
</dbReference>
<dbReference type="Pfam" id="PF07729">
    <property type="entry name" value="FCD"/>
    <property type="match status" value="1"/>
</dbReference>
<dbReference type="InterPro" id="IPR011711">
    <property type="entry name" value="GntR_C"/>
</dbReference>
<reference evidence="5 6" key="1">
    <citation type="submission" date="2019-06" db="EMBL/GenBank/DDBJ databases">
        <title>Sequencing the genomes of 1000 actinobacteria strains.</title>
        <authorList>
            <person name="Klenk H.-P."/>
        </authorList>
    </citation>
    <scope>NUCLEOTIDE SEQUENCE [LARGE SCALE GENOMIC DNA]</scope>
    <source>
        <strain evidence="5 6">DSM 26477</strain>
    </source>
</reference>
<evidence type="ECO:0000313" key="6">
    <source>
        <dbReference type="Proteomes" id="UP000317998"/>
    </source>
</evidence>
<dbReference type="InterPro" id="IPR008920">
    <property type="entry name" value="TF_FadR/GntR_C"/>
</dbReference>
<evidence type="ECO:0000313" key="5">
    <source>
        <dbReference type="EMBL" id="TQL47138.1"/>
    </source>
</evidence>
<dbReference type="InterPro" id="IPR000524">
    <property type="entry name" value="Tscrpt_reg_HTH_GntR"/>
</dbReference>